<dbReference type="GO" id="GO:0003677">
    <property type="term" value="F:DNA binding"/>
    <property type="evidence" value="ECO:0007669"/>
    <property type="project" value="UniProtKB-UniRule"/>
</dbReference>
<dbReference type="GO" id="GO:0005634">
    <property type="term" value="C:nucleus"/>
    <property type="evidence" value="ECO:0007669"/>
    <property type="project" value="UniProtKB-UniRule"/>
</dbReference>
<keyword evidence="1" id="KW-0238">DNA-binding</keyword>
<organism evidence="3 4">
    <name type="scientific">Paraglomus occultum</name>
    <dbReference type="NCBI Taxonomy" id="144539"/>
    <lineage>
        <taxon>Eukaryota</taxon>
        <taxon>Fungi</taxon>
        <taxon>Fungi incertae sedis</taxon>
        <taxon>Mucoromycota</taxon>
        <taxon>Glomeromycotina</taxon>
        <taxon>Glomeromycetes</taxon>
        <taxon>Paraglomerales</taxon>
        <taxon>Paraglomeraceae</taxon>
        <taxon>Paraglomus</taxon>
    </lineage>
</organism>
<reference evidence="3" key="1">
    <citation type="submission" date="2021-06" db="EMBL/GenBank/DDBJ databases">
        <authorList>
            <person name="Kallberg Y."/>
            <person name="Tangrot J."/>
            <person name="Rosling A."/>
        </authorList>
    </citation>
    <scope>NUCLEOTIDE SEQUENCE</scope>
    <source>
        <strain evidence="3">IA702</strain>
    </source>
</reference>
<gene>
    <name evidence="3" type="ORF">POCULU_LOCUS491</name>
</gene>
<dbReference type="Pfam" id="PF00505">
    <property type="entry name" value="HMG_box"/>
    <property type="match status" value="1"/>
</dbReference>
<sequence>MSTNTFSSTAQATSTSPRPFIFIDSSDPIHPNQVIKHTESTPIIKLPFPPLIDPHDIIMKKSRGQTTPTKPPNAFIIYRRKFVETAHSIGYKIPMTVVSTMASQSWDLEPANVKNEYKRIAKEAKDLYYKLYPKATPAKAPKRWRAFLKAPDSIDNIGISPVTSFMSPDETPDLYVPDIIDNTTYTNLLDCENVNLGCEDVGDTMQLLLFLDEMLPIQVTSQDGYEREVGGVYF</sequence>
<dbReference type="OrthoDB" id="6247875at2759"/>
<dbReference type="Gene3D" id="1.10.30.10">
    <property type="entry name" value="High mobility group box domain"/>
    <property type="match status" value="1"/>
</dbReference>
<keyword evidence="4" id="KW-1185">Reference proteome</keyword>
<feature type="domain" description="HMG box" evidence="2">
    <location>
        <begin position="68"/>
        <end position="136"/>
    </location>
</feature>
<dbReference type="Proteomes" id="UP000789572">
    <property type="component" value="Unassembled WGS sequence"/>
</dbReference>
<feature type="DNA-binding region" description="HMG box" evidence="1">
    <location>
        <begin position="68"/>
        <end position="136"/>
    </location>
</feature>
<evidence type="ECO:0000259" key="2">
    <source>
        <dbReference type="PROSITE" id="PS50118"/>
    </source>
</evidence>
<accession>A0A9N8YZ35</accession>
<dbReference type="PROSITE" id="PS50118">
    <property type="entry name" value="HMG_BOX_2"/>
    <property type="match status" value="1"/>
</dbReference>
<evidence type="ECO:0000313" key="3">
    <source>
        <dbReference type="EMBL" id="CAG8459660.1"/>
    </source>
</evidence>
<dbReference type="AlphaFoldDB" id="A0A9N8YZ35"/>
<dbReference type="EMBL" id="CAJVPJ010000026">
    <property type="protein sequence ID" value="CAG8459660.1"/>
    <property type="molecule type" value="Genomic_DNA"/>
</dbReference>
<dbReference type="SUPFAM" id="SSF47095">
    <property type="entry name" value="HMG-box"/>
    <property type="match status" value="1"/>
</dbReference>
<evidence type="ECO:0000256" key="1">
    <source>
        <dbReference type="PROSITE-ProRule" id="PRU00267"/>
    </source>
</evidence>
<keyword evidence="1" id="KW-0539">Nucleus</keyword>
<comment type="caution">
    <text evidence="3">The sequence shown here is derived from an EMBL/GenBank/DDBJ whole genome shotgun (WGS) entry which is preliminary data.</text>
</comment>
<protein>
    <submittedName>
        <fullName evidence="3">7645_t:CDS:1</fullName>
    </submittedName>
</protein>
<name>A0A9N8YZ35_9GLOM</name>
<proteinExistence type="predicted"/>
<evidence type="ECO:0000313" key="4">
    <source>
        <dbReference type="Proteomes" id="UP000789572"/>
    </source>
</evidence>
<dbReference type="InterPro" id="IPR036910">
    <property type="entry name" value="HMG_box_dom_sf"/>
</dbReference>
<dbReference type="InterPro" id="IPR009071">
    <property type="entry name" value="HMG_box_dom"/>
</dbReference>